<dbReference type="SUPFAM" id="SSF53098">
    <property type="entry name" value="Ribonuclease H-like"/>
    <property type="match status" value="1"/>
</dbReference>
<evidence type="ECO:0000256" key="9">
    <source>
        <dbReference type="ARBA" id="ARBA00022490"/>
    </source>
</evidence>
<dbReference type="InterPro" id="IPR012337">
    <property type="entry name" value="RNaseH-like_sf"/>
</dbReference>
<dbReference type="PANTHER" id="PTHR10954:SF23">
    <property type="entry name" value="RIBONUCLEASE"/>
    <property type="match status" value="1"/>
</dbReference>
<reference evidence="15" key="1">
    <citation type="journal article" date="2015" name="Nature">
        <title>Complex archaea that bridge the gap between prokaryotes and eukaryotes.</title>
        <authorList>
            <person name="Spang A."/>
            <person name="Saw J.H."/>
            <person name="Jorgensen S.L."/>
            <person name="Zaremba-Niedzwiedzka K."/>
            <person name="Martijn J."/>
            <person name="Lind A.E."/>
            <person name="van Eijk R."/>
            <person name="Schleper C."/>
            <person name="Guy L."/>
            <person name="Ettema T.J."/>
        </authorList>
    </citation>
    <scope>NUCLEOTIDE SEQUENCE</scope>
</reference>
<evidence type="ECO:0000256" key="3">
    <source>
        <dbReference type="ARBA" id="ARBA00001946"/>
    </source>
</evidence>
<evidence type="ECO:0000256" key="13">
    <source>
        <dbReference type="ARBA" id="ARBA00022801"/>
    </source>
</evidence>
<feature type="domain" description="RNase H type-2" evidence="14">
    <location>
        <begin position="1"/>
        <end position="204"/>
    </location>
</feature>
<comment type="subcellular location">
    <subcellularLocation>
        <location evidence="5">Cytoplasm</location>
    </subcellularLocation>
</comment>
<keyword evidence="12" id="KW-0255">Endonuclease</keyword>
<evidence type="ECO:0000256" key="2">
    <source>
        <dbReference type="ARBA" id="ARBA00001936"/>
    </source>
</evidence>
<comment type="cofactor">
    <cofactor evidence="3">
        <name>Mg(2+)</name>
        <dbReference type="ChEBI" id="CHEBI:18420"/>
    </cofactor>
</comment>
<dbReference type="InterPro" id="IPR020787">
    <property type="entry name" value="RNase_HII_arc"/>
</dbReference>
<evidence type="ECO:0000256" key="6">
    <source>
        <dbReference type="ARBA" id="ARBA00007383"/>
    </source>
</evidence>
<evidence type="ECO:0000256" key="10">
    <source>
        <dbReference type="ARBA" id="ARBA00022722"/>
    </source>
</evidence>
<dbReference type="GO" id="GO:0006298">
    <property type="term" value="P:mismatch repair"/>
    <property type="evidence" value="ECO:0007669"/>
    <property type="project" value="TreeGrafter"/>
</dbReference>
<dbReference type="InterPro" id="IPR036397">
    <property type="entry name" value="RNaseH_sf"/>
</dbReference>
<comment type="function">
    <text evidence="4">Endonuclease that specifically degrades the RNA of RNA-DNA hybrids.</text>
</comment>
<dbReference type="Pfam" id="PF01351">
    <property type="entry name" value="RNase_HII"/>
    <property type="match status" value="1"/>
</dbReference>
<dbReference type="CDD" id="cd07180">
    <property type="entry name" value="RNase_HII_archaea_like"/>
    <property type="match status" value="1"/>
</dbReference>
<evidence type="ECO:0000256" key="4">
    <source>
        <dbReference type="ARBA" id="ARBA00004065"/>
    </source>
</evidence>
<dbReference type="Gene3D" id="1.10.10.460">
    <property type="entry name" value="Ribonuclease hii. Domain 2"/>
    <property type="match status" value="1"/>
</dbReference>
<accession>A0A0F9QKT3</accession>
<evidence type="ECO:0000256" key="5">
    <source>
        <dbReference type="ARBA" id="ARBA00004496"/>
    </source>
</evidence>
<dbReference type="EMBL" id="LAZR01003890">
    <property type="protein sequence ID" value="KKN13736.1"/>
    <property type="molecule type" value="Genomic_DNA"/>
</dbReference>
<gene>
    <name evidence="15" type="ORF">LCGC14_1003370</name>
</gene>
<evidence type="ECO:0000313" key="15">
    <source>
        <dbReference type="EMBL" id="KKN13736.1"/>
    </source>
</evidence>
<dbReference type="InterPro" id="IPR023160">
    <property type="entry name" value="RNase_HII_hlx-loop-hlx_cap_dom"/>
</dbReference>
<comment type="caution">
    <text evidence="15">The sequence shown here is derived from an EMBL/GenBank/DDBJ whole genome shotgun (WGS) entry which is preliminary data.</text>
</comment>
<dbReference type="GO" id="GO:0043137">
    <property type="term" value="P:DNA replication, removal of RNA primer"/>
    <property type="evidence" value="ECO:0007669"/>
    <property type="project" value="TreeGrafter"/>
</dbReference>
<dbReference type="NCBIfam" id="TIGR00729">
    <property type="entry name" value="ribonuclease HII"/>
    <property type="match status" value="1"/>
</dbReference>
<keyword evidence="9" id="KW-0963">Cytoplasm</keyword>
<evidence type="ECO:0000256" key="8">
    <source>
        <dbReference type="ARBA" id="ARBA00019179"/>
    </source>
</evidence>
<sequence length="213" mass="24631">MLKGSVLGPMVICGICYFKSKLASLSEIGVKDSKKLSPKKRSELSEILKESCYSYKIIVVNSQEIDQRETKRITLNRLEELKMAEIINKLKPDIIYLDAVDVKEERFGNSIKNLLNYRPKKIISKHKADDIYPIVSAGSIIAKFRRDTLIEELKDTYGNFGSGYPSDPRTIKFLKEFLKKHKRAPKIARRTWDTIKRMINEEVLSRKITDFLD</sequence>
<evidence type="ECO:0000256" key="7">
    <source>
        <dbReference type="ARBA" id="ARBA00012180"/>
    </source>
</evidence>
<comment type="cofactor">
    <cofactor evidence="2">
        <name>Mn(2+)</name>
        <dbReference type="ChEBI" id="CHEBI:29035"/>
    </cofactor>
</comment>
<dbReference type="HAMAP" id="MF_00052_A">
    <property type="entry name" value="RNase_HII_A"/>
    <property type="match status" value="1"/>
</dbReference>
<dbReference type="PROSITE" id="PS51975">
    <property type="entry name" value="RNASE_H_2"/>
    <property type="match status" value="1"/>
</dbReference>
<dbReference type="GO" id="GO:0004523">
    <property type="term" value="F:RNA-DNA hybrid ribonuclease activity"/>
    <property type="evidence" value="ECO:0007669"/>
    <property type="project" value="UniProtKB-EC"/>
</dbReference>
<dbReference type="InterPro" id="IPR004649">
    <property type="entry name" value="RNase_H2_suA"/>
</dbReference>
<dbReference type="GO" id="GO:0030145">
    <property type="term" value="F:manganese ion binding"/>
    <property type="evidence" value="ECO:0007669"/>
    <property type="project" value="InterPro"/>
</dbReference>
<dbReference type="GO" id="GO:0032299">
    <property type="term" value="C:ribonuclease H2 complex"/>
    <property type="evidence" value="ECO:0007669"/>
    <property type="project" value="TreeGrafter"/>
</dbReference>
<comment type="catalytic activity">
    <reaction evidence="1">
        <text>Endonucleolytic cleavage to 5'-phosphomonoester.</text>
        <dbReference type="EC" id="3.1.26.4"/>
    </reaction>
</comment>
<dbReference type="PANTHER" id="PTHR10954">
    <property type="entry name" value="RIBONUCLEASE H2 SUBUNIT A"/>
    <property type="match status" value="1"/>
</dbReference>
<protein>
    <recommendedName>
        <fullName evidence="8">Ribonuclease HII</fullName>
        <ecNumber evidence="7">3.1.26.4</ecNumber>
    </recommendedName>
</protein>
<organism evidence="15">
    <name type="scientific">marine sediment metagenome</name>
    <dbReference type="NCBI Taxonomy" id="412755"/>
    <lineage>
        <taxon>unclassified sequences</taxon>
        <taxon>metagenomes</taxon>
        <taxon>ecological metagenomes</taxon>
    </lineage>
</organism>
<keyword evidence="11" id="KW-0479">Metal-binding</keyword>
<evidence type="ECO:0000256" key="11">
    <source>
        <dbReference type="ARBA" id="ARBA00022723"/>
    </source>
</evidence>
<name>A0A0F9QKT3_9ZZZZ</name>
<evidence type="ECO:0000259" key="14">
    <source>
        <dbReference type="PROSITE" id="PS51975"/>
    </source>
</evidence>
<evidence type="ECO:0000256" key="1">
    <source>
        <dbReference type="ARBA" id="ARBA00000077"/>
    </source>
</evidence>
<dbReference type="InterPro" id="IPR001352">
    <property type="entry name" value="RNase_HII/HIII"/>
</dbReference>
<dbReference type="AlphaFoldDB" id="A0A0F9QKT3"/>
<evidence type="ECO:0000256" key="12">
    <source>
        <dbReference type="ARBA" id="ARBA00022759"/>
    </source>
</evidence>
<comment type="similarity">
    <text evidence="6">Belongs to the RNase HII family.</text>
</comment>
<dbReference type="GO" id="GO:0005737">
    <property type="term" value="C:cytoplasm"/>
    <property type="evidence" value="ECO:0007669"/>
    <property type="project" value="UniProtKB-SubCell"/>
</dbReference>
<proteinExistence type="inferred from homology"/>
<dbReference type="Gene3D" id="3.30.420.10">
    <property type="entry name" value="Ribonuclease H-like superfamily/Ribonuclease H"/>
    <property type="match status" value="1"/>
</dbReference>
<keyword evidence="10" id="KW-0540">Nuclease</keyword>
<dbReference type="GO" id="GO:0003723">
    <property type="term" value="F:RNA binding"/>
    <property type="evidence" value="ECO:0007669"/>
    <property type="project" value="InterPro"/>
</dbReference>
<dbReference type="EC" id="3.1.26.4" evidence="7"/>
<dbReference type="InterPro" id="IPR024567">
    <property type="entry name" value="RNase_HII/HIII_dom"/>
</dbReference>
<dbReference type="FunFam" id="1.10.10.460:FF:000001">
    <property type="entry name" value="Ribonuclease"/>
    <property type="match status" value="1"/>
</dbReference>
<keyword evidence="13" id="KW-0378">Hydrolase</keyword>